<dbReference type="AlphaFoldDB" id="A0A7X5ZQH7"/>
<name>A0A7X5ZQH7_9PSEU</name>
<dbReference type="GO" id="GO:0016787">
    <property type="term" value="F:hydrolase activity"/>
    <property type="evidence" value="ECO:0007669"/>
    <property type="project" value="UniProtKB-KW"/>
</dbReference>
<dbReference type="EMBL" id="JAAOYM010000001">
    <property type="protein sequence ID" value="NIJ11772.1"/>
    <property type="molecule type" value="Genomic_DNA"/>
</dbReference>
<sequence length="236" mass="25275">MRMAERGGRVPALRVLTPDVPVRAVALVLHGGAQHGLTTVRPWGLAYLRMVALARMLAAAGGRSGLEVCLLRNRVRGWNEPTLHPVLDARWALDRVRVRRPGLPVVLVGHSMGGRVALRIADDPSVAGSCALAPWTPRAEPVEPVTGRSVLIAHGTHDTITPAEDSHDYAVRAAAVAARVARFEIASEGHAMLRRPGPWSRLVADFTLHSAGLGRESDLLARAWAGSGAGRFRVPL</sequence>
<dbReference type="Pfam" id="PF20408">
    <property type="entry name" value="Abhydrolase_11"/>
    <property type="match status" value="1"/>
</dbReference>
<feature type="domain" description="KANL3/Tex30 alpha/beta hydrolase-like" evidence="1">
    <location>
        <begin position="82"/>
        <end position="171"/>
    </location>
</feature>
<gene>
    <name evidence="2" type="ORF">FHU38_002116</name>
</gene>
<protein>
    <submittedName>
        <fullName evidence="2">Alpha-beta hydrolase superfamily lysophospholipase</fullName>
    </submittedName>
</protein>
<evidence type="ECO:0000313" key="2">
    <source>
        <dbReference type="EMBL" id="NIJ11772.1"/>
    </source>
</evidence>
<dbReference type="SUPFAM" id="SSF53474">
    <property type="entry name" value="alpha/beta-Hydrolases"/>
    <property type="match status" value="1"/>
</dbReference>
<dbReference type="Gene3D" id="3.40.50.1820">
    <property type="entry name" value="alpha/beta hydrolase"/>
    <property type="match status" value="1"/>
</dbReference>
<dbReference type="InterPro" id="IPR046879">
    <property type="entry name" value="KANL3/Tex30_Abhydrolase"/>
</dbReference>
<dbReference type="InterPro" id="IPR029058">
    <property type="entry name" value="AB_hydrolase_fold"/>
</dbReference>
<proteinExistence type="predicted"/>
<accession>A0A7X5ZQH7</accession>
<reference evidence="2 3" key="1">
    <citation type="submission" date="2020-03" db="EMBL/GenBank/DDBJ databases">
        <title>Sequencing the genomes of 1000 actinobacteria strains.</title>
        <authorList>
            <person name="Klenk H.-P."/>
        </authorList>
    </citation>
    <scope>NUCLEOTIDE SEQUENCE [LARGE SCALE GENOMIC DNA]</scope>
    <source>
        <strain evidence="2 3">DSM 45685</strain>
    </source>
</reference>
<evidence type="ECO:0000313" key="3">
    <source>
        <dbReference type="Proteomes" id="UP000545493"/>
    </source>
</evidence>
<keyword evidence="3" id="KW-1185">Reference proteome</keyword>
<keyword evidence="2" id="KW-0378">Hydrolase</keyword>
<dbReference type="Proteomes" id="UP000545493">
    <property type="component" value="Unassembled WGS sequence"/>
</dbReference>
<organism evidence="2 3">
    <name type="scientific">Saccharomonospora amisosensis</name>
    <dbReference type="NCBI Taxonomy" id="1128677"/>
    <lineage>
        <taxon>Bacteria</taxon>
        <taxon>Bacillati</taxon>
        <taxon>Actinomycetota</taxon>
        <taxon>Actinomycetes</taxon>
        <taxon>Pseudonocardiales</taxon>
        <taxon>Pseudonocardiaceae</taxon>
        <taxon>Saccharomonospora</taxon>
    </lineage>
</organism>
<comment type="caution">
    <text evidence="2">The sequence shown here is derived from an EMBL/GenBank/DDBJ whole genome shotgun (WGS) entry which is preliminary data.</text>
</comment>
<evidence type="ECO:0000259" key="1">
    <source>
        <dbReference type="Pfam" id="PF20408"/>
    </source>
</evidence>